<dbReference type="KEGG" id="ccin:107266025"/>
<feature type="transmembrane region" description="Helical" evidence="9">
    <location>
        <begin position="272"/>
        <end position="290"/>
    </location>
</feature>
<comment type="similarity">
    <text evidence="7">Belongs to the type 2 lipid phosphate phosphatase family.</text>
</comment>
<feature type="region of interest" description="Disordered" evidence="8">
    <location>
        <begin position="34"/>
        <end position="92"/>
    </location>
</feature>
<evidence type="ECO:0000256" key="4">
    <source>
        <dbReference type="ARBA" id="ARBA00022824"/>
    </source>
</evidence>
<feature type="transmembrane region" description="Helical" evidence="9">
    <location>
        <begin position="401"/>
        <end position="427"/>
    </location>
</feature>
<proteinExistence type="inferred from homology"/>
<evidence type="ECO:0000256" key="9">
    <source>
        <dbReference type="SAM" id="Phobius"/>
    </source>
</evidence>
<dbReference type="GeneID" id="107266025"/>
<organism evidence="11 12">
    <name type="scientific">Cephus cinctus</name>
    <name type="common">Wheat stem sawfly</name>
    <dbReference type="NCBI Taxonomy" id="211228"/>
    <lineage>
        <taxon>Eukaryota</taxon>
        <taxon>Metazoa</taxon>
        <taxon>Ecdysozoa</taxon>
        <taxon>Arthropoda</taxon>
        <taxon>Hexapoda</taxon>
        <taxon>Insecta</taxon>
        <taxon>Pterygota</taxon>
        <taxon>Neoptera</taxon>
        <taxon>Endopterygota</taxon>
        <taxon>Hymenoptera</taxon>
        <taxon>Cephoidea</taxon>
        <taxon>Cephidae</taxon>
        <taxon>Cephus</taxon>
    </lineage>
</organism>
<evidence type="ECO:0000256" key="2">
    <source>
        <dbReference type="ARBA" id="ARBA00022692"/>
    </source>
</evidence>
<evidence type="ECO:0000313" key="12">
    <source>
        <dbReference type="RefSeq" id="XP_015591575.1"/>
    </source>
</evidence>
<accession>A0AAJ7BQ84</accession>
<dbReference type="CDD" id="cd03388">
    <property type="entry name" value="PAP2_SPPase1"/>
    <property type="match status" value="1"/>
</dbReference>
<dbReference type="InterPro" id="IPR036938">
    <property type="entry name" value="PAP2/HPO_sf"/>
</dbReference>
<dbReference type="GO" id="GO:0006670">
    <property type="term" value="P:sphingosine metabolic process"/>
    <property type="evidence" value="ECO:0007669"/>
    <property type="project" value="TreeGrafter"/>
</dbReference>
<dbReference type="Proteomes" id="UP000694920">
    <property type="component" value="Unplaced"/>
</dbReference>
<dbReference type="GO" id="GO:0005789">
    <property type="term" value="C:endoplasmic reticulum membrane"/>
    <property type="evidence" value="ECO:0007669"/>
    <property type="project" value="UniProtKB-SubCell"/>
</dbReference>
<evidence type="ECO:0000256" key="7">
    <source>
        <dbReference type="ARBA" id="ARBA00038324"/>
    </source>
</evidence>
<dbReference type="RefSeq" id="XP_015591575.1">
    <property type="nucleotide sequence ID" value="XM_015736089.2"/>
</dbReference>
<dbReference type="PANTHER" id="PTHR14969">
    <property type="entry name" value="SPHINGOSINE-1-PHOSPHATE PHOSPHOHYDROLASE"/>
    <property type="match status" value="1"/>
</dbReference>
<comment type="subcellular location">
    <subcellularLocation>
        <location evidence="1">Endoplasmic reticulum membrane</location>
        <topology evidence="1">Multi-pass membrane protein</topology>
    </subcellularLocation>
</comment>
<evidence type="ECO:0000313" key="11">
    <source>
        <dbReference type="Proteomes" id="UP000694920"/>
    </source>
</evidence>
<evidence type="ECO:0000256" key="3">
    <source>
        <dbReference type="ARBA" id="ARBA00022801"/>
    </source>
</evidence>
<keyword evidence="5 9" id="KW-1133">Transmembrane helix</keyword>
<dbReference type="GO" id="GO:0042392">
    <property type="term" value="F:sphingosine-1-phosphate phosphatase activity"/>
    <property type="evidence" value="ECO:0007669"/>
    <property type="project" value="TreeGrafter"/>
</dbReference>
<evidence type="ECO:0000256" key="6">
    <source>
        <dbReference type="ARBA" id="ARBA00023136"/>
    </source>
</evidence>
<feature type="domain" description="Phosphatidic acid phosphatase type 2/haloperoxidase" evidence="10">
    <location>
        <begin position="141"/>
        <end position="257"/>
    </location>
</feature>
<dbReference type="SMART" id="SM00014">
    <property type="entry name" value="acidPPc"/>
    <property type="match status" value="1"/>
</dbReference>
<feature type="compositionally biased region" description="Basic and acidic residues" evidence="8">
    <location>
        <begin position="34"/>
        <end position="64"/>
    </location>
</feature>
<keyword evidence="6 9" id="KW-0472">Membrane</keyword>
<gene>
    <name evidence="12" type="primary">LOC107266025</name>
</gene>
<reference evidence="12" key="1">
    <citation type="submission" date="2025-08" db="UniProtKB">
        <authorList>
            <consortium name="RefSeq"/>
        </authorList>
    </citation>
    <scope>IDENTIFICATION</scope>
</reference>
<keyword evidence="2 9" id="KW-0812">Transmembrane</keyword>
<feature type="transmembrane region" description="Helical" evidence="9">
    <location>
        <begin position="184"/>
        <end position="203"/>
    </location>
</feature>
<protein>
    <submittedName>
        <fullName evidence="12">Sphingosine-1-phosphate phosphatase 2-like</fullName>
    </submittedName>
</protein>
<keyword evidence="4" id="KW-0256">Endoplasmic reticulum</keyword>
<name>A0AAJ7BQ84_CEPCN</name>
<dbReference type="InterPro" id="IPR000326">
    <property type="entry name" value="PAP2/HPO"/>
</dbReference>
<feature type="transmembrane region" description="Helical" evidence="9">
    <location>
        <begin position="239"/>
        <end position="260"/>
    </location>
</feature>
<dbReference type="PANTHER" id="PTHR14969:SF28">
    <property type="entry name" value="DIHYDROSPHINGOSINE 1-PHOSPHATE PHOSPHATASE LCB3-RELATED"/>
    <property type="match status" value="1"/>
</dbReference>
<evidence type="ECO:0000259" key="10">
    <source>
        <dbReference type="SMART" id="SM00014"/>
    </source>
</evidence>
<evidence type="ECO:0000256" key="8">
    <source>
        <dbReference type="SAM" id="MobiDB-lite"/>
    </source>
</evidence>
<dbReference type="Pfam" id="PF01569">
    <property type="entry name" value="PAP2"/>
    <property type="match status" value="1"/>
</dbReference>
<dbReference type="SUPFAM" id="SSF48317">
    <property type="entry name" value="Acid phosphatase/Vanadium-dependent haloperoxidase"/>
    <property type="match status" value="1"/>
</dbReference>
<dbReference type="Gene3D" id="1.20.144.10">
    <property type="entry name" value="Phosphatidic acid phosphatase type 2/haloperoxidase"/>
    <property type="match status" value="1"/>
</dbReference>
<keyword evidence="3" id="KW-0378">Hydrolase</keyword>
<evidence type="ECO:0000256" key="1">
    <source>
        <dbReference type="ARBA" id="ARBA00004477"/>
    </source>
</evidence>
<feature type="transmembrane region" description="Helical" evidence="9">
    <location>
        <begin position="109"/>
        <end position="134"/>
    </location>
</feature>
<evidence type="ECO:0000256" key="5">
    <source>
        <dbReference type="ARBA" id="ARBA00022989"/>
    </source>
</evidence>
<sequence length="436" mass="49402">MAKTIEYLKDPHLVARIQEFFGIKICYDKDTGQYETSEKSDQDESYSEESRSNEHSESDSKGKENGYGVNRSDSNGYVSRRKNESTLSDEETVSGSDSEKLCYVITNYFWYYLFLFGTELGDEIFYSAFIPFWFWNIDGAVGRRVVLVWAVIMTIGQALKDILCWPRPACPPAIRLQNKWSQEYGMPSTHAMIGVSIPFSVVLFTMNRYIYSFPTGCAVAFLWCTLVCTSRLYLGMHTVLDVIVGLALAILLMLPLVPLVDFMDFYFLTNDWALVALIAITIATIVYYPCSDRWTPTRGDTTMVVSVTAGVHFGAWLNYRTGALSAPPLPPPYNVIWPSYPMLGRTVLRTILGFCCVIATKAVCKSLSYATMCAILKVNSKELMNSDNCLENRNKVLVDLVYKYITCFMIGLNTVYLLPNVFTMIGIERPTFYTEM</sequence>
<dbReference type="AlphaFoldDB" id="A0AAJ7BQ84"/>
<keyword evidence="11" id="KW-1185">Reference proteome</keyword>